<keyword evidence="2" id="KW-1185">Reference proteome</keyword>
<dbReference type="EMBL" id="QFXC01000008">
    <property type="protein sequence ID" value="RDH83792.1"/>
    <property type="molecule type" value="Genomic_DNA"/>
</dbReference>
<comment type="caution">
    <text evidence="1">The sequence shown here is derived from an EMBL/GenBank/DDBJ whole genome shotgun (WGS) entry which is preliminary data.</text>
</comment>
<reference evidence="1 2" key="1">
    <citation type="journal article" date="2018" name="ISME J.">
        <title>Endosymbiont genomes yield clues of tubeworm success.</title>
        <authorList>
            <person name="Li Y."/>
            <person name="Liles M.R."/>
            <person name="Halanych K.M."/>
        </authorList>
    </citation>
    <scope>NUCLEOTIDE SEQUENCE [LARGE SCALE GENOMIC DNA]</scope>
    <source>
        <strain evidence="1">A1464</strain>
    </source>
</reference>
<accession>A0A370DFW1</accession>
<protein>
    <submittedName>
        <fullName evidence="1">Uncharacterized protein</fullName>
    </submittedName>
</protein>
<sequence>MILSYSPSVYSQVSGRLDTLIETDQTEFYNRSLIEEQAEINWRNKSENMNAGFQADIRYHELDDQTHLQGELDQQINQLFLSHNIQNINYTVGRFDRSDLLGFYTLDGLIANYVNKSWTASFHAGTPRQLEDYNIIEVNRILGLDFNNQQTGISNAIVQNVNSYFGWQQLQDEVTQNYIHLGISGSGNLNNTNIDNKKISKNKLSQIKMFINGSYLIENKSAESINAGVQYNDKEFGLSRISYTSWKPEEAELSFKEQFYSVFSNSKQSILQADIFHKHKWDQQYYVRGRKVWRETGGDGVGLTFGFEQQAVFDKKTGWIAQWDSLAIKHDSIHSLYLSSNRNISASLRGHLDTALQYQKNDTVDNDSIVALQIGAEKMIQSDVYIDFNLRYIYNSNLDDEYRFGFRFSYRFDDRVWIRP</sequence>
<proteinExistence type="predicted"/>
<gene>
    <name evidence="1" type="ORF">DIZ80_06540</name>
</gene>
<dbReference type="Proteomes" id="UP000254266">
    <property type="component" value="Unassembled WGS sequence"/>
</dbReference>
<name>A0A370DFW1_9GAMM</name>
<dbReference type="AlphaFoldDB" id="A0A370DFW1"/>
<organism evidence="1 2">
    <name type="scientific">endosymbiont of Galathealinum brachiosum</name>
    <dbReference type="NCBI Taxonomy" id="2200906"/>
    <lineage>
        <taxon>Bacteria</taxon>
        <taxon>Pseudomonadati</taxon>
        <taxon>Pseudomonadota</taxon>
        <taxon>Gammaproteobacteria</taxon>
        <taxon>sulfur-oxidizing symbionts</taxon>
    </lineage>
</organism>
<evidence type="ECO:0000313" key="1">
    <source>
        <dbReference type="EMBL" id="RDH83792.1"/>
    </source>
</evidence>
<evidence type="ECO:0000313" key="2">
    <source>
        <dbReference type="Proteomes" id="UP000254266"/>
    </source>
</evidence>